<dbReference type="EnsemblMetazoa" id="AATE013402-RA">
    <property type="protein sequence ID" value="AATE013402-PA.1"/>
    <property type="gene ID" value="AATE013402"/>
</dbReference>
<evidence type="ECO:0000256" key="2">
    <source>
        <dbReference type="SAM" id="Phobius"/>
    </source>
</evidence>
<reference evidence="3" key="1">
    <citation type="submission" date="2022-08" db="UniProtKB">
        <authorList>
            <consortium name="EnsemblMetazoa"/>
        </authorList>
    </citation>
    <scope>IDENTIFICATION</scope>
    <source>
        <strain evidence="3">EBRO</strain>
    </source>
</reference>
<keyword evidence="2" id="KW-1133">Transmembrane helix</keyword>
<feature type="region of interest" description="Disordered" evidence="1">
    <location>
        <begin position="449"/>
        <end position="510"/>
    </location>
</feature>
<evidence type="ECO:0000313" key="3">
    <source>
        <dbReference type="EnsemblMetazoa" id="AATE013402-PA.1"/>
    </source>
</evidence>
<dbReference type="VEuPathDB" id="VectorBase:AATE013402"/>
<feature type="compositionally biased region" description="Low complexity" evidence="1">
    <location>
        <begin position="480"/>
        <end position="492"/>
    </location>
</feature>
<evidence type="ECO:0000256" key="1">
    <source>
        <dbReference type="SAM" id="MobiDB-lite"/>
    </source>
</evidence>
<protein>
    <submittedName>
        <fullName evidence="3">Uncharacterized protein</fullName>
    </submittedName>
</protein>
<keyword evidence="2" id="KW-0472">Membrane</keyword>
<sequence length="730" mass="80345">MVKQCSPVPVNGYNYALTPLERAGGPPIRQINVQRLGYRGLTISRKVIVAVVAVRAGGGGIGARRRSRRCVRHAAPVDTVLVVVVAVGPAALVVVMVVIVAVTRRAAERRYAGLIADKLAAVHRSLMVVVAVVQRVQRLLVLVVVVMPGRLHDLHEPRVPHRTTESCSEDLNEMNSFRSCKQAHFVLLQVTISDSVRQTRTRAGSDNSRTHLSVLRPTRVRRTYATPRAPIEGTSSDVLRVIRFLLTSDGDTHQAAWCKPNRCDNPENRSPSVDGEGLCNAANKAIDIGYTQALNAAHELPRAMQTIGGILHEEHEVVTVALAATVVAMMMMLLLLLLLLLLTLATLLQGARAFYNLEKRIPAPQRTTQPGGRECNPPQASPQWDVECLFGSFSSARTQYMAGNVQLLAKFAPHVLVPSVRRTGFKHTDDIRRQFCIRVASEPIFQTNPYAHTRPRIGPPPSWLEEDEKKMSEKQHQKQASASSALPAAALKPNPPPVRPGSFGPPGETSGHVLVRIKSGIVPSESRQRKSHQRRIQGQGGMLKRILCGIACPSDGRPRTLRSTLLALRRWQQLEVESKATRGLDHPVARLVGWLGALVSVGERYRTARSKDGPGRFKTKHPDPKEQNRIMHTDTITHSFTVVESLQLARVSLHLPNKSGPDLPSPIAIHAIVIGVIIVIIIGIDVAVFLTSINVKTRKAVDKGRKHPFGDPVVYIRRCNKHKNVRVYTK</sequence>
<dbReference type="AlphaFoldDB" id="A0A182J8I7"/>
<name>A0A182J8I7_ANOAO</name>
<feature type="compositionally biased region" description="Basic and acidic residues" evidence="1">
    <location>
        <begin position="467"/>
        <end position="476"/>
    </location>
</feature>
<feature type="transmembrane region" description="Helical" evidence="2">
    <location>
        <begin position="320"/>
        <end position="348"/>
    </location>
</feature>
<keyword evidence="2" id="KW-0812">Transmembrane</keyword>
<proteinExistence type="predicted"/>
<organism evidence="3">
    <name type="scientific">Anopheles atroparvus</name>
    <name type="common">European mosquito</name>
    <dbReference type="NCBI Taxonomy" id="41427"/>
    <lineage>
        <taxon>Eukaryota</taxon>
        <taxon>Metazoa</taxon>
        <taxon>Ecdysozoa</taxon>
        <taxon>Arthropoda</taxon>
        <taxon>Hexapoda</taxon>
        <taxon>Insecta</taxon>
        <taxon>Pterygota</taxon>
        <taxon>Neoptera</taxon>
        <taxon>Endopterygota</taxon>
        <taxon>Diptera</taxon>
        <taxon>Nematocera</taxon>
        <taxon>Culicoidea</taxon>
        <taxon>Culicidae</taxon>
        <taxon>Anophelinae</taxon>
        <taxon>Anopheles</taxon>
    </lineage>
</organism>
<accession>A0A182J8I7</accession>
<feature type="transmembrane region" description="Helical" evidence="2">
    <location>
        <begin position="80"/>
        <end position="102"/>
    </location>
</feature>
<feature type="transmembrane region" description="Helical" evidence="2">
    <location>
        <begin position="667"/>
        <end position="690"/>
    </location>
</feature>